<sequence length="64" mass="7533">MNLRLTDQNETDLREQAEAEGRRMNTIANAAIAEYVRRRRHRESVRAEIAFAVAEHRELLDKLK</sequence>
<keyword evidence="2" id="KW-1185">Reference proteome</keyword>
<comment type="caution">
    <text evidence="1">The sequence shown here is derived from an EMBL/GenBank/DDBJ whole genome shotgun (WGS) entry which is preliminary data.</text>
</comment>
<evidence type="ECO:0000313" key="2">
    <source>
        <dbReference type="Proteomes" id="UP000252586"/>
    </source>
</evidence>
<evidence type="ECO:0008006" key="3">
    <source>
        <dbReference type="Google" id="ProtNLM"/>
    </source>
</evidence>
<accession>A0A366D941</accession>
<dbReference type="Proteomes" id="UP000252586">
    <property type="component" value="Unassembled WGS sequence"/>
</dbReference>
<organism evidence="1 2">
    <name type="scientific">Nocardia puris</name>
    <dbReference type="NCBI Taxonomy" id="208602"/>
    <lineage>
        <taxon>Bacteria</taxon>
        <taxon>Bacillati</taxon>
        <taxon>Actinomycetota</taxon>
        <taxon>Actinomycetes</taxon>
        <taxon>Mycobacteriales</taxon>
        <taxon>Nocardiaceae</taxon>
        <taxon>Nocardia</taxon>
    </lineage>
</organism>
<evidence type="ECO:0000313" key="1">
    <source>
        <dbReference type="EMBL" id="RBO86567.1"/>
    </source>
</evidence>
<dbReference type="RefSeq" id="WP_067508630.1">
    <property type="nucleotide sequence ID" value="NZ_JADLRD010000013.1"/>
</dbReference>
<name>A0A366D941_9NOCA</name>
<protein>
    <recommendedName>
        <fullName evidence="3">Ribbon-helix-helix CopG family protein</fullName>
    </recommendedName>
</protein>
<gene>
    <name evidence="1" type="ORF">DFR74_113110</name>
</gene>
<dbReference type="EMBL" id="QNRE01000013">
    <property type="protein sequence ID" value="RBO86567.1"/>
    <property type="molecule type" value="Genomic_DNA"/>
</dbReference>
<proteinExistence type="predicted"/>
<reference evidence="1 2" key="1">
    <citation type="submission" date="2018-06" db="EMBL/GenBank/DDBJ databases">
        <title>Genomic Encyclopedia of Type Strains, Phase IV (KMG-IV): sequencing the most valuable type-strain genomes for metagenomic binning, comparative biology and taxonomic classification.</title>
        <authorList>
            <person name="Goeker M."/>
        </authorList>
    </citation>
    <scope>NUCLEOTIDE SEQUENCE [LARGE SCALE GENOMIC DNA]</scope>
    <source>
        <strain evidence="1 2">DSM 44599</strain>
    </source>
</reference>
<dbReference type="AlphaFoldDB" id="A0A366D941"/>